<evidence type="ECO:0000256" key="2">
    <source>
        <dbReference type="ARBA" id="ARBA00023125"/>
    </source>
</evidence>
<dbReference type="Gene3D" id="1.10.10.60">
    <property type="entry name" value="Homeodomain-like"/>
    <property type="match status" value="1"/>
</dbReference>
<evidence type="ECO:0000259" key="5">
    <source>
        <dbReference type="PROSITE" id="PS01124"/>
    </source>
</evidence>
<dbReference type="Proteomes" id="UP000384372">
    <property type="component" value="Unassembled WGS sequence"/>
</dbReference>
<reference evidence="6 7" key="1">
    <citation type="submission" date="2019-09" db="EMBL/GenBank/DDBJ databases">
        <title>Distinct polysaccharide growth profiles of human intestinal Prevotella copri isolates.</title>
        <authorList>
            <person name="Fehlner-Peach H."/>
            <person name="Magnabosco C."/>
            <person name="Raghavan V."/>
            <person name="Scher J.U."/>
            <person name="Tett A."/>
            <person name="Cox L.M."/>
            <person name="Gottsegen C."/>
            <person name="Watters A."/>
            <person name="Wiltshire- Gordon J.D."/>
            <person name="Segata N."/>
            <person name="Bonneau R."/>
            <person name="Littman D.R."/>
        </authorList>
    </citation>
    <scope>NUCLEOTIDE SEQUENCE [LARGE SCALE GENOMIC DNA]</scope>
    <source>
        <strain evidence="7">iAQ1173</strain>
    </source>
</reference>
<evidence type="ECO:0000256" key="1">
    <source>
        <dbReference type="ARBA" id="ARBA00023015"/>
    </source>
</evidence>
<dbReference type="OrthoDB" id="1093857at2"/>
<name>A0A6A7WEK9_9BACT</name>
<evidence type="ECO:0000256" key="4">
    <source>
        <dbReference type="SAM" id="Phobius"/>
    </source>
</evidence>
<feature type="domain" description="HTH araC/xylS-type" evidence="5">
    <location>
        <begin position="68"/>
        <end position="172"/>
    </location>
</feature>
<dbReference type="InterPro" id="IPR009057">
    <property type="entry name" value="Homeodomain-like_sf"/>
</dbReference>
<dbReference type="PROSITE" id="PS01124">
    <property type="entry name" value="HTH_ARAC_FAMILY_2"/>
    <property type="match status" value="1"/>
</dbReference>
<keyword evidence="4" id="KW-0472">Membrane</keyword>
<keyword evidence="4" id="KW-0812">Transmembrane</keyword>
<evidence type="ECO:0000313" key="6">
    <source>
        <dbReference type="EMBL" id="MQP12788.1"/>
    </source>
</evidence>
<evidence type="ECO:0000313" key="7">
    <source>
        <dbReference type="Proteomes" id="UP000384372"/>
    </source>
</evidence>
<keyword evidence="7" id="KW-1185">Reference proteome</keyword>
<keyword evidence="1" id="KW-0805">Transcription regulation</keyword>
<feature type="transmembrane region" description="Helical" evidence="4">
    <location>
        <begin position="6"/>
        <end position="24"/>
    </location>
</feature>
<dbReference type="InterPro" id="IPR018062">
    <property type="entry name" value="HTH_AraC-typ_CS"/>
</dbReference>
<dbReference type="SUPFAM" id="SSF46689">
    <property type="entry name" value="Homeodomain-like"/>
    <property type="match status" value="1"/>
</dbReference>
<accession>A0A6A7WEK9</accession>
<dbReference type="AlphaFoldDB" id="A0A6A7WEK9"/>
<dbReference type="RefSeq" id="WP_158464348.1">
    <property type="nucleotide sequence ID" value="NZ_VZAD01000097.1"/>
</dbReference>
<organism evidence="6 7">
    <name type="scientific">Segatella copri</name>
    <dbReference type="NCBI Taxonomy" id="165179"/>
    <lineage>
        <taxon>Bacteria</taxon>
        <taxon>Pseudomonadati</taxon>
        <taxon>Bacteroidota</taxon>
        <taxon>Bacteroidia</taxon>
        <taxon>Bacteroidales</taxon>
        <taxon>Prevotellaceae</taxon>
        <taxon>Segatella</taxon>
    </lineage>
</organism>
<protein>
    <submittedName>
        <fullName evidence="6">Helix-turn-helix transcriptional regulator</fullName>
    </submittedName>
</protein>
<proteinExistence type="predicted"/>
<keyword evidence="2" id="KW-0238">DNA-binding</keyword>
<dbReference type="PANTHER" id="PTHR43280">
    <property type="entry name" value="ARAC-FAMILY TRANSCRIPTIONAL REGULATOR"/>
    <property type="match status" value="1"/>
</dbReference>
<dbReference type="SMART" id="SM00342">
    <property type="entry name" value="HTH_ARAC"/>
    <property type="match status" value="1"/>
</dbReference>
<dbReference type="Pfam" id="PF12833">
    <property type="entry name" value="HTH_18"/>
    <property type="match status" value="1"/>
</dbReference>
<dbReference type="PROSITE" id="PS00041">
    <property type="entry name" value="HTH_ARAC_FAMILY_1"/>
    <property type="match status" value="1"/>
</dbReference>
<dbReference type="GO" id="GO:0043565">
    <property type="term" value="F:sequence-specific DNA binding"/>
    <property type="evidence" value="ECO:0007669"/>
    <property type="project" value="InterPro"/>
</dbReference>
<keyword evidence="3" id="KW-0804">Transcription</keyword>
<dbReference type="GO" id="GO:0003700">
    <property type="term" value="F:DNA-binding transcription factor activity"/>
    <property type="evidence" value="ECO:0007669"/>
    <property type="project" value="InterPro"/>
</dbReference>
<gene>
    <name evidence="6" type="ORF">F7D20_12660</name>
</gene>
<evidence type="ECO:0000256" key="3">
    <source>
        <dbReference type="ARBA" id="ARBA00023163"/>
    </source>
</evidence>
<dbReference type="PANTHER" id="PTHR43280:SF2">
    <property type="entry name" value="HTH-TYPE TRANSCRIPTIONAL REGULATOR EXSA"/>
    <property type="match status" value="1"/>
</dbReference>
<sequence length="184" mass="21251">MNFISNHFVSISLLLCIVVLLFHIRDLRHKLRRLSALVRRLHLQERSLLSELENKPQAKLSKEESLFVRICQLMDEDKPYASPDFKPEDLAASLGTNRTYLANAIKRYGGGLTISQFITRYRLRYASQLLERTDLDLSVNDVSQMAGFSSRSTFNRQFALFFNDTPSDYKDMLSRQRAGETPSK</sequence>
<keyword evidence="4" id="KW-1133">Transmembrane helix</keyword>
<dbReference type="EMBL" id="VZAD01000097">
    <property type="protein sequence ID" value="MQP12788.1"/>
    <property type="molecule type" value="Genomic_DNA"/>
</dbReference>
<dbReference type="InterPro" id="IPR018060">
    <property type="entry name" value="HTH_AraC"/>
</dbReference>
<comment type="caution">
    <text evidence="6">The sequence shown here is derived from an EMBL/GenBank/DDBJ whole genome shotgun (WGS) entry which is preliminary data.</text>
</comment>